<evidence type="ECO:0000313" key="1">
    <source>
        <dbReference type="EMBL" id="KAJ2967378.1"/>
    </source>
</evidence>
<organism evidence="1 2">
    <name type="scientific">Zarea fungicola</name>
    <dbReference type="NCBI Taxonomy" id="93591"/>
    <lineage>
        <taxon>Eukaryota</taxon>
        <taxon>Fungi</taxon>
        <taxon>Dikarya</taxon>
        <taxon>Ascomycota</taxon>
        <taxon>Pezizomycotina</taxon>
        <taxon>Sordariomycetes</taxon>
        <taxon>Hypocreomycetidae</taxon>
        <taxon>Hypocreales</taxon>
        <taxon>Cordycipitaceae</taxon>
        <taxon>Zarea</taxon>
    </lineage>
</organism>
<comment type="caution">
    <text evidence="1">The sequence shown here is derived from an EMBL/GenBank/DDBJ whole genome shotgun (WGS) entry which is preliminary data.</text>
</comment>
<name>A0ACC1ML18_9HYPO</name>
<evidence type="ECO:0000313" key="2">
    <source>
        <dbReference type="Proteomes" id="UP001143910"/>
    </source>
</evidence>
<reference evidence="1" key="1">
    <citation type="submission" date="2022-08" db="EMBL/GenBank/DDBJ databases">
        <title>Genome Sequence of Lecanicillium fungicola.</title>
        <authorList>
            <person name="Buettner E."/>
        </authorList>
    </citation>
    <scope>NUCLEOTIDE SEQUENCE</scope>
    <source>
        <strain evidence="1">Babe33</strain>
    </source>
</reference>
<keyword evidence="2" id="KW-1185">Reference proteome</keyword>
<accession>A0ACC1ML18</accession>
<sequence>MAVSPIWSRFVRFISEDGRELCGEPVEEDLDIGLALAAGHNVEVQVSSATSALEIGSFTGEIASIQKLLSPIAPQEVGTIRCIGLNFKDHAAELNLPLPTVPEVFMKPAGCLNNPLDPVIVPRSASLAVDAEVELAIVIGKDCKNVDVASASDYILGFTTANDITCRDVQGKTSQWGYCKGYDGFCPLGPTLVSAQRLAEPLQLSMQTIINGEIVQDGTTTDMIFSPAEIVSYLSKDTTLPKGTVILTGTPSGIGHSHQPPRYLSPGCELKVGIGRLLGTLVNPIIADNTSHARL</sequence>
<dbReference type="EMBL" id="JANJQO010002309">
    <property type="protein sequence ID" value="KAJ2967378.1"/>
    <property type="molecule type" value="Genomic_DNA"/>
</dbReference>
<gene>
    <name evidence="1" type="ORF">NQ176_g9688</name>
</gene>
<dbReference type="Proteomes" id="UP001143910">
    <property type="component" value="Unassembled WGS sequence"/>
</dbReference>
<proteinExistence type="predicted"/>
<protein>
    <submittedName>
        <fullName evidence="1">Uncharacterized protein</fullName>
    </submittedName>
</protein>